<name>A0ABS1ABC4_9ENTR</name>
<evidence type="ECO:0000256" key="1">
    <source>
        <dbReference type="SAM" id="Phobius"/>
    </source>
</evidence>
<keyword evidence="3" id="KW-1185">Reference proteome</keyword>
<accession>A0ABS1ABC4</accession>
<reference evidence="2 3" key="1">
    <citation type="submission" date="2020-11" db="EMBL/GenBank/DDBJ databases">
        <title>Enhanced detection system for hospital associated transmission using whole genome sequencing surveillance.</title>
        <authorList>
            <person name="Harrison L.H."/>
            <person name="Van Tyne D."/>
            <person name="Marsh J.W."/>
            <person name="Griffith M.P."/>
            <person name="Snyder D.J."/>
            <person name="Cooper V.S."/>
            <person name="Mustapha M."/>
        </authorList>
    </citation>
    <scope>NUCLEOTIDE SEQUENCE [LARGE SCALE GENOMIC DNA]</scope>
    <source>
        <strain evidence="2 3">CB00171</strain>
    </source>
</reference>
<keyword evidence="1" id="KW-1133">Transmembrane helix</keyword>
<keyword evidence="1" id="KW-0812">Transmembrane</keyword>
<proteinExistence type="predicted"/>
<evidence type="ECO:0000313" key="2">
    <source>
        <dbReference type="EMBL" id="MBJ8393134.1"/>
    </source>
</evidence>
<gene>
    <name evidence="2" type="ORF">I6M80_23190</name>
</gene>
<comment type="caution">
    <text evidence="2">The sequence shown here is derived from an EMBL/GenBank/DDBJ whole genome shotgun (WGS) entry which is preliminary data.</text>
</comment>
<organism evidence="2 3">
    <name type="scientific">Citrobacter cronae</name>
    <dbReference type="NCBI Taxonomy" id="1748967"/>
    <lineage>
        <taxon>Bacteria</taxon>
        <taxon>Pseudomonadati</taxon>
        <taxon>Pseudomonadota</taxon>
        <taxon>Gammaproteobacteria</taxon>
        <taxon>Enterobacterales</taxon>
        <taxon>Enterobacteriaceae</taxon>
        <taxon>Citrobacter</taxon>
        <taxon>Citrobacter freundii complex</taxon>
    </lineage>
</organism>
<keyword evidence="1" id="KW-0472">Membrane</keyword>
<dbReference type="EMBL" id="JADWNA010000020">
    <property type="protein sequence ID" value="MBJ8393134.1"/>
    <property type="molecule type" value="Genomic_DNA"/>
</dbReference>
<protein>
    <submittedName>
        <fullName evidence="2">Uncharacterized protein</fullName>
    </submittedName>
</protein>
<sequence>METQIITSLLGVSGALIGAFGGALLANHFAEKRATKQAQQDAAKEKKKLLISKTEELHILISKWSKFISNLQNNRLRLLSGKISLSDYHDNVVALELENGVHDRLEALIHLYFPSLEADLLDVKSFLKVSNKTETDVLKHRIKSEEAFHIICDCGTKLENKFVQMNKQLVSSLQL</sequence>
<dbReference type="Proteomes" id="UP001318920">
    <property type="component" value="Unassembled WGS sequence"/>
</dbReference>
<evidence type="ECO:0000313" key="3">
    <source>
        <dbReference type="Proteomes" id="UP001318920"/>
    </source>
</evidence>
<dbReference type="RefSeq" id="WP_199981260.1">
    <property type="nucleotide sequence ID" value="NZ_JADWNA010000020.1"/>
</dbReference>
<feature type="transmembrane region" description="Helical" evidence="1">
    <location>
        <begin position="6"/>
        <end position="26"/>
    </location>
</feature>